<dbReference type="GO" id="GO:0000287">
    <property type="term" value="F:magnesium ion binding"/>
    <property type="evidence" value="ECO:0007669"/>
    <property type="project" value="TreeGrafter"/>
</dbReference>
<evidence type="ECO:0000256" key="10">
    <source>
        <dbReference type="ARBA" id="ARBA00023136"/>
    </source>
</evidence>
<dbReference type="AlphaFoldDB" id="A0A0J7XXF8"/>
<evidence type="ECO:0000256" key="6">
    <source>
        <dbReference type="ARBA" id="ARBA00022692"/>
    </source>
</evidence>
<sequence>MGADAAGVDPARRRALRLVLDAPLTAREGYTGERQIPSPSENGHGTGAIFGAGPGLVWGLDFAPGGAHEAAPCDGDPNGRFRWLHFNLADHGTRVWIEQAAALPVGARELLLSPDSHQRALVDGGAVCCILHDFERDFDVRDTARIGALRVAILPGMIVTARRHPLGSADIVSQRIRDGGRVDGPASALDVLIGSLSQNIDIVIRRLSADVQAAEDAFLEGHHPPTSRNLLDIRRRLAQIHRMLDGAQRVFRRLEQDDDLPEALQSTVEKLSQRLQGLDADALGVQGQLRLLRDELDLQSNQRTNQNLYVLSLMTALMLPATLVTGLFGMNTGGLPFTGPGGTIAAGVVAAGTALATYLFLRSKGFFP</sequence>
<dbReference type="GO" id="GO:0005886">
    <property type="term" value="C:plasma membrane"/>
    <property type="evidence" value="ECO:0007669"/>
    <property type="project" value="UniProtKB-SubCell"/>
</dbReference>
<keyword evidence="8 11" id="KW-1133">Transmembrane helix</keyword>
<comment type="similarity">
    <text evidence="2">Belongs to the CorA metal ion transporter (MIT) (TC 1.A.35) family.</text>
</comment>
<evidence type="ECO:0000256" key="1">
    <source>
        <dbReference type="ARBA" id="ARBA00004651"/>
    </source>
</evidence>
<evidence type="ECO:0000256" key="4">
    <source>
        <dbReference type="ARBA" id="ARBA00022475"/>
    </source>
</evidence>
<keyword evidence="6 11" id="KW-0812">Transmembrane</keyword>
<dbReference type="PANTHER" id="PTHR46494:SF3">
    <property type="entry name" value="ZINC TRANSPORT PROTEIN ZNTB"/>
    <property type="match status" value="1"/>
</dbReference>
<keyword evidence="10 11" id="KW-0472">Membrane</keyword>
<dbReference type="SUPFAM" id="SSF143865">
    <property type="entry name" value="CorA soluble domain-like"/>
    <property type="match status" value="1"/>
</dbReference>
<evidence type="ECO:0000256" key="7">
    <source>
        <dbReference type="ARBA" id="ARBA00022833"/>
    </source>
</evidence>
<name>A0A0J7XXF8_9SPHN</name>
<evidence type="ECO:0000256" key="9">
    <source>
        <dbReference type="ARBA" id="ARBA00023065"/>
    </source>
</evidence>
<dbReference type="GO" id="GO:0015087">
    <property type="term" value="F:cobalt ion transmembrane transporter activity"/>
    <property type="evidence" value="ECO:0007669"/>
    <property type="project" value="TreeGrafter"/>
</dbReference>
<dbReference type="RefSeq" id="WP_236711010.1">
    <property type="nucleotide sequence ID" value="NZ_KQ130453.1"/>
</dbReference>
<keyword evidence="5" id="KW-0997">Cell inner membrane</keyword>
<dbReference type="Proteomes" id="UP000052268">
    <property type="component" value="Unassembled WGS sequence"/>
</dbReference>
<reference evidence="12 13" key="1">
    <citation type="journal article" date="2015" name="G3 (Bethesda)">
        <title>Insights into Ongoing Evolution of the Hexachlorocyclohexane Catabolic Pathway from Comparative Genomics of Ten Sphingomonadaceae Strains.</title>
        <authorList>
            <person name="Pearce S.L."/>
            <person name="Oakeshott J.G."/>
            <person name="Pandey G."/>
        </authorList>
    </citation>
    <scope>NUCLEOTIDE SEQUENCE [LARGE SCALE GENOMIC DNA]</scope>
    <source>
        <strain evidence="12 13">LL02</strain>
    </source>
</reference>
<dbReference type="PATRIC" id="fig|1114963.3.peg.1934"/>
<evidence type="ECO:0000256" key="5">
    <source>
        <dbReference type="ARBA" id="ARBA00022519"/>
    </source>
</evidence>
<proteinExistence type="inferred from homology"/>
<keyword evidence="9" id="KW-0406">Ion transport</keyword>
<comment type="subcellular location">
    <subcellularLocation>
        <location evidence="1">Cell membrane</location>
        <topology evidence="1">Multi-pass membrane protein</topology>
    </subcellularLocation>
</comment>
<protein>
    <submittedName>
        <fullName evidence="12">Magnesium transporter CorA</fullName>
    </submittedName>
</protein>
<keyword evidence="4" id="KW-1003">Cell membrane</keyword>
<feature type="transmembrane region" description="Helical" evidence="11">
    <location>
        <begin position="342"/>
        <end position="361"/>
    </location>
</feature>
<dbReference type="Gene3D" id="3.30.460.20">
    <property type="entry name" value="CorA soluble domain-like"/>
    <property type="match status" value="1"/>
</dbReference>
<keyword evidence="13" id="KW-1185">Reference proteome</keyword>
<evidence type="ECO:0000313" key="12">
    <source>
        <dbReference type="EMBL" id="KMS56361.1"/>
    </source>
</evidence>
<dbReference type="Gene3D" id="1.20.58.340">
    <property type="entry name" value="Magnesium transport protein CorA, transmembrane region"/>
    <property type="match status" value="2"/>
</dbReference>
<evidence type="ECO:0000256" key="8">
    <source>
        <dbReference type="ARBA" id="ARBA00022989"/>
    </source>
</evidence>
<comment type="caution">
    <text evidence="12">The sequence shown here is derived from an EMBL/GenBank/DDBJ whole genome shotgun (WGS) entry which is preliminary data.</text>
</comment>
<dbReference type="Pfam" id="PF01544">
    <property type="entry name" value="CorA"/>
    <property type="match status" value="1"/>
</dbReference>
<dbReference type="GO" id="GO:0015095">
    <property type="term" value="F:magnesium ion transmembrane transporter activity"/>
    <property type="evidence" value="ECO:0007669"/>
    <property type="project" value="TreeGrafter"/>
</dbReference>
<evidence type="ECO:0000256" key="11">
    <source>
        <dbReference type="SAM" id="Phobius"/>
    </source>
</evidence>
<organism evidence="12 13">
    <name type="scientific">Novosphingobium barchaimii LL02</name>
    <dbReference type="NCBI Taxonomy" id="1114963"/>
    <lineage>
        <taxon>Bacteria</taxon>
        <taxon>Pseudomonadati</taxon>
        <taxon>Pseudomonadota</taxon>
        <taxon>Alphaproteobacteria</taxon>
        <taxon>Sphingomonadales</taxon>
        <taxon>Sphingomonadaceae</taxon>
        <taxon>Novosphingobium</taxon>
    </lineage>
</organism>
<evidence type="ECO:0000313" key="13">
    <source>
        <dbReference type="Proteomes" id="UP000052268"/>
    </source>
</evidence>
<dbReference type="InterPro" id="IPR002523">
    <property type="entry name" value="MgTranspt_CorA/ZnTranspt_ZntB"/>
</dbReference>
<dbReference type="InterPro" id="IPR045863">
    <property type="entry name" value="CorA_TM1_TM2"/>
</dbReference>
<keyword evidence="7" id="KW-0862">Zinc</keyword>
<dbReference type="SUPFAM" id="SSF144083">
    <property type="entry name" value="Magnesium transport protein CorA, transmembrane region"/>
    <property type="match status" value="1"/>
</dbReference>
<dbReference type="PANTHER" id="PTHR46494">
    <property type="entry name" value="CORA FAMILY METAL ION TRANSPORTER (EUROFUNG)"/>
    <property type="match status" value="1"/>
</dbReference>
<dbReference type="GO" id="GO:0050897">
    <property type="term" value="F:cobalt ion binding"/>
    <property type="evidence" value="ECO:0007669"/>
    <property type="project" value="TreeGrafter"/>
</dbReference>
<accession>A0A0J7XXF8</accession>
<keyword evidence="3" id="KW-0813">Transport</keyword>
<evidence type="ECO:0000256" key="2">
    <source>
        <dbReference type="ARBA" id="ARBA00009765"/>
    </source>
</evidence>
<dbReference type="InterPro" id="IPR045861">
    <property type="entry name" value="CorA_cytoplasmic_dom"/>
</dbReference>
<gene>
    <name evidence="12" type="ORF">V474_15535</name>
</gene>
<evidence type="ECO:0000256" key="3">
    <source>
        <dbReference type="ARBA" id="ARBA00022448"/>
    </source>
</evidence>
<feature type="transmembrane region" description="Helical" evidence="11">
    <location>
        <begin position="308"/>
        <end position="330"/>
    </location>
</feature>
<dbReference type="EMBL" id="JACU01000004">
    <property type="protein sequence ID" value="KMS56361.1"/>
    <property type="molecule type" value="Genomic_DNA"/>
</dbReference>